<dbReference type="NCBIfam" id="NF004320">
    <property type="entry name" value="PRK05715.1-2"/>
    <property type="match status" value="1"/>
</dbReference>
<dbReference type="NCBIfam" id="NF004321">
    <property type="entry name" value="PRK05715.1-3"/>
    <property type="match status" value="1"/>
</dbReference>
<evidence type="ECO:0000313" key="10">
    <source>
        <dbReference type="EMBL" id="KJV65066.1"/>
    </source>
</evidence>
<comment type="caution">
    <text evidence="10">The sequence shown here is derived from an EMBL/GenBank/DDBJ whole genome shotgun (WGS) entry which is preliminary data.</text>
</comment>
<reference evidence="10 11" key="1">
    <citation type="submission" date="2015-02" db="EMBL/GenBank/DDBJ databases">
        <title>Genome Sequencing of Rickettsiales.</title>
        <authorList>
            <person name="Daugherty S.C."/>
            <person name="Su Q."/>
            <person name="Abolude K."/>
            <person name="Beier-Sexton M."/>
            <person name="Carlyon J.A."/>
            <person name="Carter R."/>
            <person name="Day N.P."/>
            <person name="Dumler S.J."/>
            <person name="Dyachenko V."/>
            <person name="Godinez A."/>
            <person name="Kurtti T.J."/>
            <person name="Lichay M."/>
            <person name="Mullins K.E."/>
            <person name="Ott S."/>
            <person name="Pappas-Brown V."/>
            <person name="Paris D.H."/>
            <person name="Patel P."/>
            <person name="Richards A.L."/>
            <person name="Sadzewicz L."/>
            <person name="Sears K."/>
            <person name="Seidman D."/>
            <person name="Sengamalay N."/>
            <person name="Stenos J."/>
            <person name="Tallon L.J."/>
            <person name="Vincent G."/>
            <person name="Fraser C.M."/>
            <person name="Munderloh U."/>
            <person name="Dunning-Hotopp J.C."/>
        </authorList>
    </citation>
    <scope>NUCLEOTIDE SEQUENCE [LARGE SCALE GENOMIC DNA]</scope>
    <source>
        <strain evidence="10 11">ApMUC09</strain>
    </source>
</reference>
<keyword evidence="4 9" id="KW-0812">Transmembrane</keyword>
<evidence type="ECO:0000256" key="6">
    <source>
        <dbReference type="ARBA" id="ARBA00022989"/>
    </source>
</evidence>
<organism evidence="10 11">
    <name type="scientific">Anaplasma phagocytophilum str. ApMUC09</name>
    <dbReference type="NCBI Taxonomy" id="1359152"/>
    <lineage>
        <taxon>Bacteria</taxon>
        <taxon>Pseudomonadati</taxon>
        <taxon>Pseudomonadota</taxon>
        <taxon>Alphaproteobacteria</taxon>
        <taxon>Rickettsiales</taxon>
        <taxon>Anaplasmataceae</taxon>
        <taxon>Anaplasma</taxon>
        <taxon>phagocytophilum group</taxon>
    </lineage>
</organism>
<dbReference type="Pfam" id="PF00420">
    <property type="entry name" value="Oxidored_q2"/>
    <property type="match status" value="1"/>
</dbReference>
<accession>A0A0F3NBH7</accession>
<dbReference type="EMBL" id="LANV01000001">
    <property type="protein sequence ID" value="KJV65066.1"/>
    <property type="molecule type" value="Genomic_DNA"/>
</dbReference>
<dbReference type="InterPro" id="IPR001133">
    <property type="entry name" value="NADH_UbQ_OxRdtase_chain4L/K"/>
</dbReference>
<evidence type="ECO:0000256" key="5">
    <source>
        <dbReference type="ARBA" id="ARBA00022967"/>
    </source>
</evidence>
<dbReference type="AlphaFoldDB" id="A0A0F3NBH7"/>
<dbReference type="GO" id="GO:0016651">
    <property type="term" value="F:oxidoreductase activity, acting on NAD(P)H"/>
    <property type="evidence" value="ECO:0007669"/>
    <property type="project" value="InterPro"/>
</dbReference>
<name>A0A0F3NBH7_ANAPH</name>
<evidence type="ECO:0000256" key="8">
    <source>
        <dbReference type="ARBA" id="ARBA00023136"/>
    </source>
</evidence>
<comment type="subcellular location">
    <subcellularLocation>
        <location evidence="1">Membrane</location>
        <topology evidence="1">Multi-pass membrane protein</topology>
    </subcellularLocation>
</comment>
<evidence type="ECO:0000256" key="9">
    <source>
        <dbReference type="SAM" id="Phobius"/>
    </source>
</evidence>
<protein>
    <submittedName>
        <fullName evidence="10">NADH-ubiquinone/plastoquinone oxidoreductase chain 4L family protein</fullName>
    </submittedName>
</protein>
<keyword evidence="3" id="KW-0813">Transport</keyword>
<sequence length="79" mass="8504">MINSRSVINVLLSLELMLLSVNLNFAAFSSYSGDMQGQIFVVFVLTVAAAESAIGLAIMLAHFRNAGNIDLGKDNLLKM</sequence>
<dbReference type="PANTHER" id="PTHR11434:SF21">
    <property type="entry name" value="NADH DEHYDROGENASE SUBUNIT 4L-RELATED"/>
    <property type="match status" value="1"/>
</dbReference>
<evidence type="ECO:0000256" key="1">
    <source>
        <dbReference type="ARBA" id="ARBA00004141"/>
    </source>
</evidence>
<dbReference type="InterPro" id="IPR039428">
    <property type="entry name" value="NUOK/Mnh_C1-like"/>
</dbReference>
<evidence type="ECO:0000256" key="2">
    <source>
        <dbReference type="ARBA" id="ARBA00010519"/>
    </source>
</evidence>
<proteinExistence type="inferred from homology"/>
<dbReference type="GO" id="GO:0042773">
    <property type="term" value="P:ATP synthesis coupled electron transport"/>
    <property type="evidence" value="ECO:0007669"/>
    <property type="project" value="InterPro"/>
</dbReference>
<dbReference type="Proteomes" id="UP000033441">
    <property type="component" value="Unassembled WGS sequence"/>
</dbReference>
<evidence type="ECO:0000256" key="4">
    <source>
        <dbReference type="ARBA" id="ARBA00022692"/>
    </source>
</evidence>
<dbReference type="NCBIfam" id="NF004323">
    <property type="entry name" value="PRK05715.1-5"/>
    <property type="match status" value="1"/>
</dbReference>
<keyword evidence="7" id="KW-0520">NAD</keyword>
<keyword evidence="5" id="KW-1278">Translocase</keyword>
<feature type="transmembrane region" description="Helical" evidence="9">
    <location>
        <begin position="7"/>
        <end position="27"/>
    </location>
</feature>
<dbReference type="Gene3D" id="1.10.287.3510">
    <property type="match status" value="1"/>
</dbReference>
<feature type="transmembrane region" description="Helical" evidence="9">
    <location>
        <begin position="39"/>
        <end position="63"/>
    </location>
</feature>
<dbReference type="PATRIC" id="fig|1359152.3.peg.85"/>
<evidence type="ECO:0000256" key="7">
    <source>
        <dbReference type="ARBA" id="ARBA00023027"/>
    </source>
</evidence>
<keyword evidence="8 9" id="KW-0472">Membrane</keyword>
<dbReference type="GO" id="GO:0030964">
    <property type="term" value="C:NADH dehydrogenase complex"/>
    <property type="evidence" value="ECO:0007669"/>
    <property type="project" value="TreeGrafter"/>
</dbReference>
<evidence type="ECO:0000313" key="11">
    <source>
        <dbReference type="Proteomes" id="UP000033441"/>
    </source>
</evidence>
<dbReference type="PANTHER" id="PTHR11434">
    <property type="entry name" value="NADH-UBIQUINONE OXIDOREDUCTASE SUBUNIT ND4L"/>
    <property type="match status" value="1"/>
</dbReference>
<evidence type="ECO:0000256" key="3">
    <source>
        <dbReference type="ARBA" id="ARBA00022448"/>
    </source>
</evidence>
<keyword evidence="6 9" id="KW-1133">Transmembrane helix</keyword>
<keyword evidence="10" id="KW-0830">Ubiquinone</keyword>
<gene>
    <name evidence="10" type="ORF">APHMUC_0081</name>
</gene>
<comment type="similarity">
    <text evidence="2">Belongs to the complex I subunit 4L family.</text>
</comment>